<feature type="domain" description="Thiamine pyrophosphate enzyme TPP-binding" evidence="1">
    <location>
        <begin position="14"/>
        <end position="56"/>
    </location>
</feature>
<proteinExistence type="predicted"/>
<name>X1KZS8_9ZZZZ</name>
<reference evidence="2" key="1">
    <citation type="journal article" date="2014" name="Front. Microbiol.">
        <title>High frequency of phylogenetically diverse reductive dehalogenase-homologous genes in deep subseafloor sedimentary metagenomes.</title>
        <authorList>
            <person name="Kawai M."/>
            <person name="Futagami T."/>
            <person name="Toyoda A."/>
            <person name="Takaki Y."/>
            <person name="Nishi S."/>
            <person name="Hori S."/>
            <person name="Arai W."/>
            <person name="Tsubouchi T."/>
            <person name="Morono Y."/>
            <person name="Uchiyama I."/>
            <person name="Ito T."/>
            <person name="Fujiyama A."/>
            <person name="Inagaki F."/>
            <person name="Takami H."/>
        </authorList>
    </citation>
    <scope>NUCLEOTIDE SEQUENCE</scope>
    <source>
        <strain evidence="2">Expedition CK06-06</strain>
    </source>
</reference>
<dbReference type="GO" id="GO:0030976">
    <property type="term" value="F:thiamine pyrophosphate binding"/>
    <property type="evidence" value="ECO:0007669"/>
    <property type="project" value="InterPro"/>
</dbReference>
<dbReference type="Gene3D" id="3.40.50.970">
    <property type="match status" value="1"/>
</dbReference>
<dbReference type="GO" id="GO:0003824">
    <property type="term" value="F:catalytic activity"/>
    <property type="evidence" value="ECO:0007669"/>
    <property type="project" value="InterPro"/>
</dbReference>
<dbReference type="SUPFAM" id="SSF52518">
    <property type="entry name" value="Thiamin diphosphate-binding fold (THDP-binding)"/>
    <property type="match status" value="1"/>
</dbReference>
<dbReference type="InterPro" id="IPR029061">
    <property type="entry name" value="THDP-binding"/>
</dbReference>
<sequence>YDMNFEVKTWYQYQLMDFVKFAEAYGAYGERVEKPQDIKPALQRAVDSQRPAVIEIIVERETDASMGAALDKITEYEPLPSEVAVAAAP</sequence>
<dbReference type="InterPro" id="IPR011766">
    <property type="entry name" value="TPP_enzyme_TPP-bd"/>
</dbReference>
<gene>
    <name evidence="2" type="ORF">S06H3_13143</name>
</gene>
<dbReference type="Pfam" id="PF02775">
    <property type="entry name" value="TPP_enzyme_C"/>
    <property type="match status" value="1"/>
</dbReference>
<dbReference type="AlphaFoldDB" id="X1KZS8"/>
<protein>
    <recommendedName>
        <fullName evidence="1">Thiamine pyrophosphate enzyme TPP-binding domain-containing protein</fullName>
    </recommendedName>
</protein>
<evidence type="ECO:0000313" key="2">
    <source>
        <dbReference type="EMBL" id="GAI12562.1"/>
    </source>
</evidence>
<organism evidence="2">
    <name type="scientific">marine sediment metagenome</name>
    <dbReference type="NCBI Taxonomy" id="412755"/>
    <lineage>
        <taxon>unclassified sequences</taxon>
        <taxon>metagenomes</taxon>
        <taxon>ecological metagenomes</taxon>
    </lineage>
</organism>
<dbReference type="EMBL" id="BARV01006413">
    <property type="protein sequence ID" value="GAI12562.1"/>
    <property type="molecule type" value="Genomic_DNA"/>
</dbReference>
<evidence type="ECO:0000259" key="1">
    <source>
        <dbReference type="Pfam" id="PF02775"/>
    </source>
</evidence>
<comment type="caution">
    <text evidence="2">The sequence shown here is derived from an EMBL/GenBank/DDBJ whole genome shotgun (WGS) entry which is preliminary data.</text>
</comment>
<accession>X1KZS8</accession>
<feature type="non-terminal residue" evidence="2">
    <location>
        <position position="1"/>
    </location>
</feature>